<evidence type="ECO:0000313" key="1">
    <source>
        <dbReference type="EMBL" id="CAG8740587.1"/>
    </source>
</evidence>
<evidence type="ECO:0000313" key="2">
    <source>
        <dbReference type="Proteomes" id="UP000789525"/>
    </source>
</evidence>
<feature type="non-terminal residue" evidence="1">
    <location>
        <position position="316"/>
    </location>
</feature>
<dbReference type="EMBL" id="CAJVPT010047708">
    <property type="protein sequence ID" value="CAG8740587.1"/>
    <property type="molecule type" value="Genomic_DNA"/>
</dbReference>
<accession>A0ACA9Q792</accession>
<keyword evidence="2" id="KW-1185">Reference proteome</keyword>
<sequence>PTQKRSNSPLSSRLYMEQASTSSGGQSHPFASADLSTIQTDEFVSNTSDHSDSDSDSVQLELEHEQRQAEKSDDEPGPPPFPLLNPFLFPGVRAPIEAYREMTLACRFIPTDQWLTTRVDRAWTVGQVKLHMLTKIWGGRRYQLSLSHTLRRPKRSFSQSQSQQPGHELVGLTSFSSSNYSSVVFAPSMMSEGIKSTFTFDNTINGSVPSLAQTIPPDTPDGGPGDNSAIGGVASSNHNSAATNGLGRILGINGGGSNAPGSSGAAAEVLLASPGKRSRRSMSTEGLRGRSTSSSSSRRQRSQSIGGSGKVTSSGG</sequence>
<organism evidence="1 2">
    <name type="scientific">Acaulospora colombiana</name>
    <dbReference type="NCBI Taxonomy" id="27376"/>
    <lineage>
        <taxon>Eukaryota</taxon>
        <taxon>Fungi</taxon>
        <taxon>Fungi incertae sedis</taxon>
        <taxon>Mucoromycota</taxon>
        <taxon>Glomeromycotina</taxon>
        <taxon>Glomeromycetes</taxon>
        <taxon>Diversisporales</taxon>
        <taxon>Acaulosporaceae</taxon>
        <taxon>Acaulospora</taxon>
    </lineage>
</organism>
<name>A0ACA9Q792_9GLOM</name>
<feature type="non-terminal residue" evidence="1">
    <location>
        <position position="1"/>
    </location>
</feature>
<dbReference type="Proteomes" id="UP000789525">
    <property type="component" value="Unassembled WGS sequence"/>
</dbReference>
<proteinExistence type="predicted"/>
<comment type="caution">
    <text evidence="1">The sequence shown here is derived from an EMBL/GenBank/DDBJ whole genome shotgun (WGS) entry which is preliminary data.</text>
</comment>
<protein>
    <submittedName>
        <fullName evidence="1">3864_t:CDS:1</fullName>
    </submittedName>
</protein>
<gene>
    <name evidence="1" type="ORF">ACOLOM_LOCUS12154</name>
</gene>
<reference evidence="1" key="1">
    <citation type="submission" date="2021-06" db="EMBL/GenBank/DDBJ databases">
        <authorList>
            <person name="Kallberg Y."/>
            <person name="Tangrot J."/>
            <person name="Rosling A."/>
        </authorList>
    </citation>
    <scope>NUCLEOTIDE SEQUENCE</scope>
    <source>
        <strain evidence="1">CL356</strain>
    </source>
</reference>